<keyword evidence="4" id="KW-1185">Reference proteome</keyword>
<organism evidence="3 4">
    <name type="scientific">Prunus persica</name>
    <name type="common">Peach</name>
    <name type="synonym">Amygdalus persica</name>
    <dbReference type="NCBI Taxonomy" id="3760"/>
    <lineage>
        <taxon>Eukaryota</taxon>
        <taxon>Viridiplantae</taxon>
        <taxon>Streptophyta</taxon>
        <taxon>Embryophyta</taxon>
        <taxon>Tracheophyta</taxon>
        <taxon>Spermatophyta</taxon>
        <taxon>Magnoliopsida</taxon>
        <taxon>eudicotyledons</taxon>
        <taxon>Gunneridae</taxon>
        <taxon>Pentapetalae</taxon>
        <taxon>rosids</taxon>
        <taxon>fabids</taxon>
        <taxon>Rosales</taxon>
        <taxon>Rosaceae</taxon>
        <taxon>Amygdaloideae</taxon>
        <taxon>Amygdaleae</taxon>
        <taxon>Prunus</taxon>
    </lineage>
</organism>
<dbReference type="Gramene" id="ONH89773">
    <property type="protein sequence ID" value="ONH89773"/>
    <property type="gene ID" value="PRUPE_8G015600"/>
</dbReference>
<keyword evidence="1" id="KW-0863">Zinc-finger</keyword>
<dbReference type="SUPFAM" id="SSF57850">
    <property type="entry name" value="RING/U-box"/>
    <property type="match status" value="2"/>
</dbReference>
<keyword evidence="1" id="KW-0862">Zinc</keyword>
<dbReference type="Pfam" id="PF25104">
    <property type="entry name" value="DUF7812"/>
    <property type="match status" value="1"/>
</dbReference>
<evidence type="ECO:0000259" key="2">
    <source>
        <dbReference type="PROSITE" id="PS50089"/>
    </source>
</evidence>
<feature type="domain" description="RING-type" evidence="2">
    <location>
        <begin position="805"/>
        <end position="845"/>
    </location>
</feature>
<evidence type="ECO:0000256" key="1">
    <source>
        <dbReference type="PROSITE-ProRule" id="PRU00175"/>
    </source>
</evidence>
<evidence type="ECO:0000313" key="4">
    <source>
        <dbReference type="Proteomes" id="UP000006882"/>
    </source>
</evidence>
<dbReference type="AlphaFoldDB" id="A0A251MR80"/>
<dbReference type="PROSITE" id="PS50089">
    <property type="entry name" value="ZF_RING_2"/>
    <property type="match status" value="1"/>
</dbReference>
<gene>
    <name evidence="3" type="ORF">PRUPE_8G015600</name>
</gene>
<dbReference type="InterPro" id="IPR001841">
    <property type="entry name" value="Znf_RING"/>
</dbReference>
<dbReference type="PANTHER" id="PTHR36786:SF1">
    <property type="entry name" value="2-ISOPROPYLMALATE SYNTHASE"/>
    <property type="match status" value="1"/>
</dbReference>
<protein>
    <recommendedName>
        <fullName evidence="2">RING-type domain-containing protein</fullName>
    </recommendedName>
</protein>
<dbReference type="InterPro" id="IPR056714">
    <property type="entry name" value="DUF7812"/>
</dbReference>
<keyword evidence="1" id="KW-0479">Metal-binding</keyword>
<dbReference type="GO" id="GO:0008270">
    <property type="term" value="F:zinc ion binding"/>
    <property type="evidence" value="ECO:0007669"/>
    <property type="project" value="UniProtKB-KW"/>
</dbReference>
<name>A0A251MR80_PRUPE</name>
<accession>A0A251MR80</accession>
<dbReference type="EMBL" id="CM007658">
    <property type="protein sequence ID" value="ONH89773.1"/>
    <property type="molecule type" value="Genomic_DNA"/>
</dbReference>
<reference evidence="3 4" key="1">
    <citation type="journal article" date="2013" name="Nat. Genet.">
        <title>The high-quality draft genome of peach (Prunus persica) identifies unique patterns of genetic diversity, domestication and genome evolution.</title>
        <authorList>
            <consortium name="International Peach Genome Initiative"/>
            <person name="Verde I."/>
            <person name="Abbott A.G."/>
            <person name="Scalabrin S."/>
            <person name="Jung S."/>
            <person name="Shu S."/>
            <person name="Marroni F."/>
            <person name="Zhebentyayeva T."/>
            <person name="Dettori M.T."/>
            <person name="Grimwood J."/>
            <person name="Cattonaro F."/>
            <person name="Zuccolo A."/>
            <person name="Rossini L."/>
            <person name="Jenkins J."/>
            <person name="Vendramin E."/>
            <person name="Meisel L.A."/>
            <person name="Decroocq V."/>
            <person name="Sosinski B."/>
            <person name="Prochnik S."/>
            <person name="Mitros T."/>
            <person name="Policriti A."/>
            <person name="Cipriani G."/>
            <person name="Dondini L."/>
            <person name="Ficklin S."/>
            <person name="Goodstein D.M."/>
            <person name="Xuan P."/>
            <person name="Del Fabbro C."/>
            <person name="Aramini V."/>
            <person name="Copetti D."/>
            <person name="Gonzalez S."/>
            <person name="Horner D.S."/>
            <person name="Falchi R."/>
            <person name="Lucas S."/>
            <person name="Mica E."/>
            <person name="Maldonado J."/>
            <person name="Lazzari B."/>
            <person name="Bielenberg D."/>
            <person name="Pirona R."/>
            <person name="Miculan M."/>
            <person name="Barakat A."/>
            <person name="Testolin R."/>
            <person name="Stella A."/>
            <person name="Tartarini S."/>
            <person name="Tonutti P."/>
            <person name="Arus P."/>
            <person name="Orellana A."/>
            <person name="Wells C."/>
            <person name="Main D."/>
            <person name="Vizzotto G."/>
            <person name="Silva H."/>
            <person name="Salamini F."/>
            <person name="Schmutz J."/>
            <person name="Morgante M."/>
            <person name="Rokhsar D.S."/>
        </authorList>
    </citation>
    <scope>NUCLEOTIDE SEQUENCE [LARGE SCALE GENOMIC DNA]</scope>
    <source>
        <strain evidence="4">cv. Nemared</strain>
    </source>
</reference>
<dbReference type="PANTHER" id="PTHR36786">
    <property type="entry name" value="2-ISOPROPYLMALATE SYNTHASE"/>
    <property type="match status" value="1"/>
</dbReference>
<dbReference type="SMART" id="SM00184">
    <property type="entry name" value="RING"/>
    <property type="match status" value="2"/>
</dbReference>
<evidence type="ECO:0000313" key="3">
    <source>
        <dbReference type="EMBL" id="ONH89773.1"/>
    </source>
</evidence>
<dbReference type="Proteomes" id="UP000006882">
    <property type="component" value="Chromosome G8"/>
</dbReference>
<sequence length="862" mass="99256">MSEILIKHFPEAKTVIFEDDFPFSEYILSAKKSFKFMDELDRIEISTKEVIESKFGSDVENHLGMLCSLIPEFIHEEKFGVDSVMLITPFGDSERMLEERHGHTIASSLSSLLYYMIHLILMNKCCYMSCRIQKGNMGKRLISTKIKDMHIWIAKLGRSEMSTDELKRDIIFGDLYADDRSAFVQQLELLVFLVPQWILKDPEENPNNFSICRKNTKDAKIKLYQEIDERTLGESPSFNLSKDDFLLNLRRSIVKDFGECSTCWDDLYNDEGLSVDTLPCGHAFHCKCTAEQPLWMGLLGLEGVVVSGVDCRAARRTDVLLARGLLGDYFILADSTCCTTEMLFQHPFVEGDRNGSVVLHFRVAQLSVSAAASLLPNPSCFEIQKRSRHISVLLISEAIDADQSLKDARPGISLLECHLTTFESSLVDLHRLGVQCCHGSSSMLARSCQTYAESYIQQITRGKIYDLGTNSDYFLWYIVFVQYADLIAASTAYINESQHIFDESCEDYILSVFGAIWRARHGGNLGSPKTLKDASSKEYDFGAVVKKKCIALKFQKFYTPETFRPGRETRQSIVAQQLAMSVLYGRLSLSTNELARPGFRKLDYIQSAAKLLRFIKCLGRKEIPQEELLVKIFSDDIENLIELLHILLPELICEVKVGGKLVKRFTEMVCVGPALERRIEEDQLNARDAFRIRKLRDWRLDHFCWEISKEEFKDAILFSRLYDDERAMVDKQLELLVFLFPHWISKAQMNDKWILRVKKEETEEVETQLQLAMRSIKPPQSRGSDEVYEFLFALRRSFVKNAGNCFCCRDELYNDTFKEVIEYPCNHRFHKRCTEESNTVHCPLCADTQKNRKKHKKTRMKT</sequence>
<dbReference type="Gene3D" id="3.30.40.10">
    <property type="entry name" value="Zinc/RING finger domain, C3HC4 (zinc finger)"/>
    <property type="match status" value="1"/>
</dbReference>
<dbReference type="InterPro" id="IPR013083">
    <property type="entry name" value="Znf_RING/FYVE/PHD"/>
</dbReference>
<proteinExistence type="predicted"/>